<keyword evidence="2" id="KW-1185">Reference proteome</keyword>
<evidence type="ECO:0000313" key="2">
    <source>
        <dbReference type="Proteomes" id="UP000661715"/>
    </source>
</evidence>
<evidence type="ECO:0008006" key="3">
    <source>
        <dbReference type="Google" id="ProtNLM"/>
    </source>
</evidence>
<protein>
    <recommendedName>
        <fullName evidence="3">ApeA N-terminal domain-containing protein</fullName>
    </recommendedName>
</protein>
<reference evidence="1 2" key="1">
    <citation type="journal article" date="2020" name="Microbiol. Res.">
        <title>Flavobacterium pokkalii sp. nov., a novel plant growth promoting native rhizobacteria isolated from pokkali rice grown in coastal saline affected agricultural regions of southern India, Kerala.</title>
        <authorList>
            <person name="Menon R.R."/>
            <person name="Kumari S."/>
            <person name="Viver T."/>
            <person name="Rameshkumar N."/>
        </authorList>
    </citation>
    <scope>NUCLEOTIDE SEQUENCE [LARGE SCALE GENOMIC DNA]</scope>
    <source>
        <strain evidence="1 2">L1I52</strain>
    </source>
</reference>
<organism evidence="1 2">
    <name type="scientific">Flavobacterium pokkalii</name>
    <dbReference type="NCBI Taxonomy" id="1940408"/>
    <lineage>
        <taxon>Bacteria</taxon>
        <taxon>Pseudomonadati</taxon>
        <taxon>Bacteroidota</taxon>
        <taxon>Flavobacteriia</taxon>
        <taxon>Flavobacteriales</taxon>
        <taxon>Flavobacteriaceae</taxon>
        <taxon>Flavobacterium</taxon>
    </lineage>
</organism>
<sequence>MSDYHCLDIEFSNVNFNEYRYPNIKAKIKKIHHAHLYTQKDKIELRILFDEKTGFGDSLMLWTSKIDWRKFGSYIKIELTKNYTNERLQKIDLSDAKLIGITNSSNFYEDSKKYIIVRIDTVKFYWNPVESEKNKAEFYLDDKGFRVVESFYSFLSPKSWFKNDGNFSIERMNDSIKFYKLAKSTFRPEFNFVSKDDRRKRVATVTKEPKFQFKYGKDITENEAVLYGDVILMLASFYHHIKIDYVFRRIHLPDNTITIKNIEQNNFIDKSGNLRSFGIYWTFNKFLQSNWQKESLKNFTLLSKAISLFNQSHLVDSYSTFLIRYNIIEICDKQKHGNIKFKFTLNKKQIKAKQDEALLKLLETIDKNEHDEFKKRWHNVLTLLQNKPMKNQLVSFLESQNLDPKTFPIKLDDLKRLRDNITHGSIAKVNSEQLRQANILLYRINGILILNLMGINDWKLNTEIN</sequence>
<accession>A0ABR7UTC0</accession>
<dbReference type="EMBL" id="NASZ01000023">
    <property type="protein sequence ID" value="MBD0726166.1"/>
    <property type="molecule type" value="Genomic_DNA"/>
</dbReference>
<name>A0ABR7UTC0_9FLAO</name>
<comment type="caution">
    <text evidence="1">The sequence shown here is derived from an EMBL/GenBank/DDBJ whole genome shotgun (WGS) entry which is preliminary data.</text>
</comment>
<evidence type="ECO:0000313" key="1">
    <source>
        <dbReference type="EMBL" id="MBD0726166.1"/>
    </source>
</evidence>
<gene>
    <name evidence="1" type="ORF">B6A10_13380</name>
</gene>
<dbReference type="Proteomes" id="UP000661715">
    <property type="component" value="Unassembled WGS sequence"/>
</dbReference>
<proteinExistence type="predicted"/>